<evidence type="ECO:0000313" key="16">
    <source>
        <dbReference type="Proteomes" id="UP000317155"/>
    </source>
</evidence>
<evidence type="ECO:0000256" key="8">
    <source>
        <dbReference type="ARBA" id="ARBA00022777"/>
    </source>
</evidence>
<dbReference type="SUPFAM" id="SSF55874">
    <property type="entry name" value="ATPase domain of HSP90 chaperone/DNA topoisomerase II/histidine kinase"/>
    <property type="match status" value="1"/>
</dbReference>
<dbReference type="FunFam" id="3.30.565.10:FF:000023">
    <property type="entry name" value="PAS domain-containing sensor histidine kinase"/>
    <property type="match status" value="1"/>
</dbReference>
<accession>A0A550JHS3</accession>
<organism evidence="15 16">
    <name type="scientific">Trichloromonas acetexigens</name>
    <dbReference type="NCBI Taxonomy" id="38815"/>
    <lineage>
        <taxon>Bacteria</taxon>
        <taxon>Pseudomonadati</taxon>
        <taxon>Thermodesulfobacteriota</taxon>
        <taxon>Desulfuromonadia</taxon>
        <taxon>Desulfuromonadales</taxon>
        <taxon>Trichloromonadaceae</taxon>
        <taxon>Trichloromonas</taxon>
    </lineage>
</organism>
<feature type="domain" description="Response regulatory" evidence="14">
    <location>
        <begin position="6"/>
        <end position="122"/>
    </location>
</feature>
<keyword evidence="7" id="KW-0547">Nucleotide-binding</keyword>
<keyword evidence="10" id="KW-0902">Two-component regulatory system</keyword>
<dbReference type="InterPro" id="IPR005467">
    <property type="entry name" value="His_kinase_dom"/>
</dbReference>
<keyword evidence="6" id="KW-0808">Transferase</keyword>
<comment type="caution">
    <text evidence="15">The sequence shown here is derived from an EMBL/GenBank/DDBJ whole genome shotgun (WGS) entry which is preliminary data.</text>
</comment>
<evidence type="ECO:0000256" key="3">
    <source>
        <dbReference type="ARBA" id="ARBA00012438"/>
    </source>
</evidence>
<reference evidence="15 16" key="1">
    <citation type="submission" date="2019-07" db="EMBL/GenBank/DDBJ databases">
        <title>Insights of Desulfuromonas acetexigens electromicrobiology.</title>
        <authorList>
            <person name="Katuri K."/>
            <person name="Sapireddy V."/>
            <person name="Shaw D.R."/>
            <person name="Saikaly P."/>
        </authorList>
    </citation>
    <scope>NUCLEOTIDE SEQUENCE [LARGE SCALE GENOMIC DNA]</scope>
    <source>
        <strain evidence="15 16">2873</strain>
    </source>
</reference>
<dbReference type="SUPFAM" id="SSF52172">
    <property type="entry name" value="CheY-like"/>
    <property type="match status" value="1"/>
</dbReference>
<evidence type="ECO:0000256" key="5">
    <source>
        <dbReference type="ARBA" id="ARBA00022553"/>
    </source>
</evidence>
<evidence type="ECO:0000256" key="1">
    <source>
        <dbReference type="ARBA" id="ARBA00000085"/>
    </source>
</evidence>
<feature type="domain" description="Histidine kinase" evidence="13">
    <location>
        <begin position="327"/>
        <end position="552"/>
    </location>
</feature>
<evidence type="ECO:0000259" key="13">
    <source>
        <dbReference type="PROSITE" id="PS50109"/>
    </source>
</evidence>
<dbReference type="OrthoDB" id="5342753at2"/>
<dbReference type="InterPro" id="IPR036097">
    <property type="entry name" value="HisK_dim/P_sf"/>
</dbReference>
<keyword evidence="5 12" id="KW-0597">Phosphoprotein</keyword>
<dbReference type="RefSeq" id="WP_092057067.1">
    <property type="nucleotide sequence ID" value="NZ_FOJJ01000023.1"/>
</dbReference>
<comment type="catalytic activity">
    <reaction evidence="1">
        <text>ATP + protein L-histidine = ADP + protein N-phospho-L-histidine.</text>
        <dbReference type="EC" id="2.7.13.3"/>
    </reaction>
</comment>
<dbReference type="PROSITE" id="PS50110">
    <property type="entry name" value="RESPONSE_REGULATORY"/>
    <property type="match status" value="1"/>
</dbReference>
<evidence type="ECO:0000256" key="7">
    <source>
        <dbReference type="ARBA" id="ARBA00022741"/>
    </source>
</evidence>
<dbReference type="GO" id="GO:0005524">
    <property type="term" value="F:ATP binding"/>
    <property type="evidence" value="ECO:0007669"/>
    <property type="project" value="UniProtKB-KW"/>
</dbReference>
<evidence type="ECO:0000256" key="2">
    <source>
        <dbReference type="ARBA" id="ARBA00004236"/>
    </source>
</evidence>
<dbReference type="SMART" id="SM00387">
    <property type="entry name" value="HATPase_c"/>
    <property type="match status" value="1"/>
</dbReference>
<comment type="subcellular location">
    <subcellularLocation>
        <location evidence="2">Cell membrane</location>
    </subcellularLocation>
</comment>
<evidence type="ECO:0000256" key="9">
    <source>
        <dbReference type="ARBA" id="ARBA00022840"/>
    </source>
</evidence>
<dbReference type="AlphaFoldDB" id="A0A550JHS3"/>
<dbReference type="SUPFAM" id="SSF47384">
    <property type="entry name" value="Homodimeric domain of signal transducing histidine kinase"/>
    <property type="match status" value="1"/>
</dbReference>
<evidence type="ECO:0000256" key="6">
    <source>
        <dbReference type="ARBA" id="ARBA00022679"/>
    </source>
</evidence>
<dbReference type="PROSITE" id="PS50109">
    <property type="entry name" value="HIS_KIN"/>
    <property type="match status" value="1"/>
</dbReference>
<feature type="modified residue" description="4-aspartylphosphate" evidence="12">
    <location>
        <position position="55"/>
    </location>
</feature>
<dbReference type="InterPro" id="IPR004358">
    <property type="entry name" value="Sig_transdc_His_kin-like_C"/>
</dbReference>
<keyword evidence="9" id="KW-0067">ATP-binding</keyword>
<evidence type="ECO:0000256" key="10">
    <source>
        <dbReference type="ARBA" id="ARBA00023012"/>
    </source>
</evidence>
<protein>
    <recommendedName>
        <fullName evidence="3">histidine kinase</fullName>
        <ecNumber evidence="3">2.7.13.3</ecNumber>
    </recommendedName>
</protein>
<keyword evidence="11" id="KW-0472">Membrane</keyword>
<dbReference type="InterPro" id="IPR003661">
    <property type="entry name" value="HisK_dim/P_dom"/>
</dbReference>
<evidence type="ECO:0000259" key="14">
    <source>
        <dbReference type="PROSITE" id="PS50110"/>
    </source>
</evidence>
<name>A0A550JHS3_9BACT</name>
<gene>
    <name evidence="15" type="ORF">FL622_06265</name>
</gene>
<dbReference type="PANTHER" id="PTHR43047:SF66">
    <property type="entry name" value="HISKA"/>
    <property type="match status" value="1"/>
</dbReference>
<dbReference type="InterPro" id="IPR011006">
    <property type="entry name" value="CheY-like_superfamily"/>
</dbReference>
<dbReference type="CDD" id="cd16922">
    <property type="entry name" value="HATPase_EvgS-ArcB-TorS-like"/>
    <property type="match status" value="1"/>
</dbReference>
<dbReference type="SMART" id="SM00448">
    <property type="entry name" value="REC"/>
    <property type="match status" value="1"/>
</dbReference>
<dbReference type="EMBL" id="VJVV01000003">
    <property type="protein sequence ID" value="TRO82775.1"/>
    <property type="molecule type" value="Genomic_DNA"/>
</dbReference>
<dbReference type="Gene3D" id="3.40.50.2300">
    <property type="match status" value="1"/>
</dbReference>
<dbReference type="Proteomes" id="UP000317155">
    <property type="component" value="Unassembled WGS sequence"/>
</dbReference>
<keyword evidence="4" id="KW-1003">Cell membrane</keyword>
<dbReference type="InterPro" id="IPR003594">
    <property type="entry name" value="HATPase_dom"/>
</dbReference>
<dbReference type="CDD" id="cd00082">
    <property type="entry name" value="HisKA"/>
    <property type="match status" value="1"/>
</dbReference>
<dbReference type="Pfam" id="PF00072">
    <property type="entry name" value="Response_reg"/>
    <property type="match status" value="1"/>
</dbReference>
<dbReference type="PRINTS" id="PR00344">
    <property type="entry name" value="BCTRLSENSOR"/>
</dbReference>
<dbReference type="EC" id="2.7.13.3" evidence="3"/>
<dbReference type="PANTHER" id="PTHR43047">
    <property type="entry name" value="TWO-COMPONENT HISTIDINE PROTEIN KINASE"/>
    <property type="match status" value="1"/>
</dbReference>
<dbReference type="Pfam" id="PF00512">
    <property type="entry name" value="HisKA"/>
    <property type="match status" value="1"/>
</dbReference>
<evidence type="ECO:0000313" key="15">
    <source>
        <dbReference type="EMBL" id="TRO82775.1"/>
    </source>
</evidence>
<dbReference type="Gene3D" id="3.30.565.10">
    <property type="entry name" value="Histidine kinase-like ATPase, C-terminal domain"/>
    <property type="match status" value="1"/>
</dbReference>
<dbReference type="Pfam" id="PF02518">
    <property type="entry name" value="HATPase_c"/>
    <property type="match status" value="1"/>
</dbReference>
<dbReference type="GO" id="GO:0005886">
    <property type="term" value="C:plasma membrane"/>
    <property type="evidence" value="ECO:0007669"/>
    <property type="project" value="UniProtKB-SubCell"/>
</dbReference>
<dbReference type="SMART" id="SM00388">
    <property type="entry name" value="HisKA"/>
    <property type="match status" value="1"/>
</dbReference>
<sequence>MNRRFTLLLVDDNLPQIAPLRDFLEAAGYRVRTADNGMKAIVAIYQRPPDLILSDIPISELNGYHLCRILKNDPLTQNIPIILFSSQAEPHNRFWGEKAGADAFLEKTAEFPRILAAIENLLKERKEETEPLAKGTRGLDGKAIRNQITGLLDRLLYESTISNEILKLTGLAHDSEALAREFFDFLALICRYSAAGLLLREGADKYSIFLQLMEPVSDGFIEHARKEMLHQAGLDREAAGKYRFILIEQDTGGGRAMPVSFQVLSSLPIHDGNELLASLTLFESGQRRLTEGMSHALDVIAGRLLIVARYLKKIKDIENVKADLVSMLVHDMRSPLTGISGFTNVLAEGILGQVSPDQGAALKNIQEGCSRLLTLIDDILDYSKLEAGKMQVSPRPLDLAPLLTQVLGSFSLQLQEHRLQVATELPENLPQVMADEKQLTRVLSNLISNAVKFTPDGGHIRIAAAPATTRQKQPALEISISDSGCGIPPEQQKTLFDRYEQLPSATVYRKGTGLGLAICKEIVGLHHGDIGVESPIADGAGSCFAFTLPLALP</sequence>
<keyword evidence="16" id="KW-1185">Reference proteome</keyword>
<dbReference type="InterPro" id="IPR036890">
    <property type="entry name" value="HATPase_C_sf"/>
</dbReference>
<dbReference type="Gene3D" id="1.10.287.130">
    <property type="match status" value="1"/>
</dbReference>
<proteinExistence type="predicted"/>
<evidence type="ECO:0000256" key="4">
    <source>
        <dbReference type="ARBA" id="ARBA00022475"/>
    </source>
</evidence>
<evidence type="ECO:0000256" key="12">
    <source>
        <dbReference type="PROSITE-ProRule" id="PRU00169"/>
    </source>
</evidence>
<dbReference type="InterPro" id="IPR001789">
    <property type="entry name" value="Sig_transdc_resp-reg_receiver"/>
</dbReference>
<evidence type="ECO:0000256" key="11">
    <source>
        <dbReference type="ARBA" id="ARBA00023136"/>
    </source>
</evidence>
<dbReference type="GO" id="GO:0009927">
    <property type="term" value="F:histidine phosphotransfer kinase activity"/>
    <property type="evidence" value="ECO:0007669"/>
    <property type="project" value="TreeGrafter"/>
</dbReference>
<dbReference type="GO" id="GO:0000155">
    <property type="term" value="F:phosphorelay sensor kinase activity"/>
    <property type="evidence" value="ECO:0007669"/>
    <property type="project" value="InterPro"/>
</dbReference>
<keyword evidence="8 15" id="KW-0418">Kinase</keyword>